<name>A0ABP9G787_9SPHI</name>
<comment type="function">
    <text evidence="5">NDH-1 shuttles electrons from NADH, via FMN and iron-sulfur (Fe-S) centers, to quinones in the respiratory chain. The immediate electron acceptor for the enzyme in this species is believed to be ubiquinone. Couples the redox reaction to proton translocation (for every two electrons transferred, four hydrogen ions are translocated across the cytoplasmic membrane), and thus conserves the redox energy in a proton gradient. This subunit may bind ubiquinone.</text>
</comment>
<evidence type="ECO:0000256" key="4">
    <source>
        <dbReference type="ARBA" id="ARBA00023136"/>
    </source>
</evidence>
<organism evidence="7 8">
    <name type="scientific">Mucilaginibacter defluvii</name>
    <dbReference type="NCBI Taxonomy" id="1196019"/>
    <lineage>
        <taxon>Bacteria</taxon>
        <taxon>Pseudomonadati</taxon>
        <taxon>Bacteroidota</taxon>
        <taxon>Sphingobacteriia</taxon>
        <taxon>Sphingobacteriales</taxon>
        <taxon>Sphingobacteriaceae</taxon>
        <taxon>Mucilaginibacter</taxon>
    </lineage>
</organism>
<feature type="transmembrane region" description="Helical" evidence="5">
    <location>
        <begin position="291"/>
        <end position="314"/>
    </location>
</feature>
<comment type="subunit">
    <text evidence="5">NDH-1 is composed of 14 different subunits. Subunits NuoA, H, J, K, L, M, N constitute the membrane sector of the complex.</text>
</comment>
<comment type="similarity">
    <text evidence="5 6">Belongs to the complex I subunit 1 family.</text>
</comment>
<comment type="caution">
    <text evidence="7">The sequence shown here is derived from an EMBL/GenBank/DDBJ whole genome shotgun (WGS) entry which is preliminary data.</text>
</comment>
<evidence type="ECO:0000256" key="6">
    <source>
        <dbReference type="RuleBase" id="RU000471"/>
    </source>
</evidence>
<feature type="transmembrane region" description="Helical" evidence="5">
    <location>
        <begin position="201"/>
        <end position="222"/>
    </location>
</feature>
<evidence type="ECO:0000256" key="1">
    <source>
        <dbReference type="ARBA" id="ARBA00004141"/>
    </source>
</evidence>
<accession>A0ABP9G787</accession>
<feature type="transmembrane region" description="Helical" evidence="5">
    <location>
        <begin position="334"/>
        <end position="352"/>
    </location>
</feature>
<keyword evidence="5" id="KW-1003">Cell membrane</keyword>
<keyword evidence="2 5" id="KW-0812">Transmembrane</keyword>
<protein>
    <recommendedName>
        <fullName evidence="5">NADH-quinone oxidoreductase subunit H</fullName>
        <ecNumber evidence="5">7.1.1.-</ecNumber>
    </recommendedName>
    <alternativeName>
        <fullName evidence="5">NADH dehydrogenase I subunit H</fullName>
    </alternativeName>
    <alternativeName>
        <fullName evidence="5">NDH-1 subunit H</fullName>
    </alternativeName>
</protein>
<evidence type="ECO:0000256" key="2">
    <source>
        <dbReference type="ARBA" id="ARBA00022692"/>
    </source>
</evidence>
<dbReference type="Pfam" id="PF00146">
    <property type="entry name" value="NADHdh"/>
    <property type="match status" value="1"/>
</dbReference>
<keyword evidence="5" id="KW-1278">Translocase</keyword>
<dbReference type="PANTHER" id="PTHR11432:SF3">
    <property type="entry name" value="NADH-UBIQUINONE OXIDOREDUCTASE CHAIN 1"/>
    <property type="match status" value="1"/>
</dbReference>
<evidence type="ECO:0000256" key="5">
    <source>
        <dbReference type="HAMAP-Rule" id="MF_01350"/>
    </source>
</evidence>
<feature type="transmembrane region" description="Helical" evidence="5">
    <location>
        <begin position="162"/>
        <end position="181"/>
    </location>
</feature>
<sequence>MELTDIIVKFILIVIVFAISLVVAMYSTYAERKIAAFFQDRVGPNRAGPFGMLQPLADGAKMFLKEEIIPTRASGLLFIVGPSLAILTACIGSAVIPWGQKLTIGSTIIDLQVTDINVGILYIFGVVSLGVYGIMIGGWASNNKYSLLGAIRAASQNISYEISMGLSIIALLLVTGSLSLREIAEQQHSFWQGGLPWEGGWFTWNFFKQPLGFMIFIVCAFAETNRTPFDLPECETELVGGYHTEYSSMKLGFYLFAEYINMFVSSAVMATLYFGGYNFPFMDSLGLSANWIAIIGVIVLFAKIFAFIFFFMWIRWTIPRFRYDQLMNLGWKTLIPLAIANIVITGIVVTLLN</sequence>
<evidence type="ECO:0000313" key="7">
    <source>
        <dbReference type="EMBL" id="GAA4924822.1"/>
    </source>
</evidence>
<keyword evidence="5" id="KW-0830">Ubiquinone</keyword>
<dbReference type="PANTHER" id="PTHR11432">
    <property type="entry name" value="NADH DEHYDROGENASE SUBUNIT 1"/>
    <property type="match status" value="1"/>
</dbReference>
<feature type="transmembrane region" description="Helical" evidence="5">
    <location>
        <begin position="6"/>
        <end position="26"/>
    </location>
</feature>
<dbReference type="EC" id="7.1.1.-" evidence="5"/>
<comment type="catalytic activity">
    <reaction evidence="5">
        <text>a quinone + NADH + 5 H(+)(in) = a quinol + NAD(+) + 4 H(+)(out)</text>
        <dbReference type="Rhea" id="RHEA:57888"/>
        <dbReference type="ChEBI" id="CHEBI:15378"/>
        <dbReference type="ChEBI" id="CHEBI:24646"/>
        <dbReference type="ChEBI" id="CHEBI:57540"/>
        <dbReference type="ChEBI" id="CHEBI:57945"/>
        <dbReference type="ChEBI" id="CHEBI:132124"/>
    </reaction>
</comment>
<dbReference type="PROSITE" id="PS00667">
    <property type="entry name" value="COMPLEX1_ND1_1"/>
    <property type="match status" value="1"/>
</dbReference>
<keyword evidence="5 6" id="KW-0520">NAD</keyword>
<evidence type="ECO:0000256" key="3">
    <source>
        <dbReference type="ARBA" id="ARBA00022989"/>
    </source>
</evidence>
<keyword evidence="3 5" id="KW-1133">Transmembrane helix</keyword>
<dbReference type="RefSeq" id="WP_345332416.1">
    <property type="nucleotide sequence ID" value="NZ_BAABJI010000002.1"/>
</dbReference>
<proteinExistence type="inferred from homology"/>
<dbReference type="InterPro" id="IPR018086">
    <property type="entry name" value="NADH_UbQ_OxRdtase_su1_CS"/>
</dbReference>
<dbReference type="Proteomes" id="UP001501436">
    <property type="component" value="Unassembled WGS sequence"/>
</dbReference>
<keyword evidence="5" id="KW-0874">Quinone</keyword>
<dbReference type="PROSITE" id="PS00668">
    <property type="entry name" value="COMPLEX1_ND1_2"/>
    <property type="match status" value="1"/>
</dbReference>
<evidence type="ECO:0000313" key="8">
    <source>
        <dbReference type="Proteomes" id="UP001501436"/>
    </source>
</evidence>
<feature type="transmembrane region" description="Helical" evidence="5">
    <location>
        <begin position="75"/>
        <end position="99"/>
    </location>
</feature>
<reference evidence="8" key="1">
    <citation type="journal article" date="2019" name="Int. J. Syst. Evol. Microbiol.">
        <title>The Global Catalogue of Microorganisms (GCM) 10K type strain sequencing project: providing services to taxonomists for standard genome sequencing and annotation.</title>
        <authorList>
            <consortium name="The Broad Institute Genomics Platform"/>
            <consortium name="The Broad Institute Genome Sequencing Center for Infectious Disease"/>
            <person name="Wu L."/>
            <person name="Ma J."/>
        </authorList>
    </citation>
    <scope>NUCLEOTIDE SEQUENCE [LARGE SCALE GENOMIC DNA]</scope>
    <source>
        <strain evidence="8">JCM 18283</strain>
    </source>
</reference>
<feature type="transmembrane region" description="Helical" evidence="5">
    <location>
        <begin position="259"/>
        <end position="279"/>
    </location>
</feature>
<keyword evidence="4 5" id="KW-0472">Membrane</keyword>
<dbReference type="InterPro" id="IPR001694">
    <property type="entry name" value="NADH_UbQ_OxRdtase_su1/FPO"/>
</dbReference>
<keyword evidence="8" id="KW-1185">Reference proteome</keyword>
<dbReference type="EMBL" id="BAABJI010000002">
    <property type="protein sequence ID" value="GAA4924822.1"/>
    <property type="molecule type" value="Genomic_DNA"/>
</dbReference>
<comment type="subcellular location">
    <subcellularLocation>
        <location evidence="5 6">Cell membrane</location>
        <topology evidence="5 6">Multi-pass membrane protein</topology>
    </subcellularLocation>
    <subcellularLocation>
        <location evidence="1">Membrane</location>
        <topology evidence="1">Multi-pass membrane protein</topology>
    </subcellularLocation>
</comment>
<dbReference type="NCBIfam" id="NF004741">
    <property type="entry name" value="PRK06076.1-2"/>
    <property type="match status" value="1"/>
</dbReference>
<feature type="transmembrane region" description="Helical" evidence="5">
    <location>
        <begin position="119"/>
        <end position="141"/>
    </location>
</feature>
<gene>
    <name evidence="7" type="primary">nuoH_2</name>
    <name evidence="5" type="synonym">nuoH</name>
    <name evidence="7" type="ORF">GCM10023313_31560</name>
</gene>
<dbReference type="HAMAP" id="MF_01350">
    <property type="entry name" value="NDH1_NuoH"/>
    <property type="match status" value="1"/>
</dbReference>